<evidence type="ECO:0000256" key="5">
    <source>
        <dbReference type="RuleBase" id="RU362059"/>
    </source>
</evidence>
<keyword evidence="2 4" id="KW-0328">Glycosyltransferase</keyword>
<dbReference type="InterPro" id="IPR050271">
    <property type="entry name" value="UDP-glycosyltransferase"/>
</dbReference>
<dbReference type="PROSITE" id="PS00375">
    <property type="entry name" value="UDPGT"/>
    <property type="match status" value="1"/>
</dbReference>
<evidence type="ECO:0000256" key="2">
    <source>
        <dbReference type="ARBA" id="ARBA00022676"/>
    </source>
</evidence>
<keyword evidence="7" id="KW-1185">Reference proteome</keyword>
<dbReference type="InterPro" id="IPR035595">
    <property type="entry name" value="UDP_glycos_trans_CS"/>
</dbReference>
<comment type="similarity">
    <text evidence="1 4">Belongs to the UDP-glycosyltransferase family.</text>
</comment>
<dbReference type="OrthoDB" id="5835829at2759"/>
<organism evidence="6 7">
    <name type="scientific">Phyllotreta striolata</name>
    <name type="common">Striped flea beetle</name>
    <name type="synonym">Crioceris striolata</name>
    <dbReference type="NCBI Taxonomy" id="444603"/>
    <lineage>
        <taxon>Eukaryota</taxon>
        <taxon>Metazoa</taxon>
        <taxon>Ecdysozoa</taxon>
        <taxon>Arthropoda</taxon>
        <taxon>Hexapoda</taxon>
        <taxon>Insecta</taxon>
        <taxon>Pterygota</taxon>
        <taxon>Neoptera</taxon>
        <taxon>Endopterygota</taxon>
        <taxon>Coleoptera</taxon>
        <taxon>Polyphaga</taxon>
        <taxon>Cucujiformia</taxon>
        <taxon>Chrysomeloidea</taxon>
        <taxon>Chrysomelidae</taxon>
        <taxon>Galerucinae</taxon>
        <taxon>Alticini</taxon>
        <taxon>Phyllotreta</taxon>
    </lineage>
</organism>
<keyword evidence="5" id="KW-0472">Membrane</keyword>
<reference evidence="6" key="1">
    <citation type="submission" date="2022-01" db="EMBL/GenBank/DDBJ databases">
        <authorList>
            <person name="King R."/>
        </authorList>
    </citation>
    <scope>NUCLEOTIDE SEQUENCE</scope>
</reference>
<sequence length="508" mass="57808">MKALFSALIILYALSGIQTLKILSVFSFCAYSHYTLGSKISEELANRGHSVTFINCFPKGERIKNLKEISVDGCKPKVAEFVLKLEEFGKYSYLGQLDFVNKLGLVYTDEVFKIEEVKKLVNSNEKFDVIIMEHFLNDAMAVFQHVFDSPLIYLAPGPMTMLNNHLVGNIAPPSFVPNLLTDYNTKMNFWQRLRNTYYHIVGELFVNFKLLPAHNKLMKKHFPDAPELSTLASNGSLVLLSTHVSMSDPVPLQQNIVPIGGYHVSPPKPLPGNIKRFLDESKEGVVLFSMGSNLKSSNFKPETRRALLNAFSKIKQKVLWKFETDLPEKPDNVMIMDWLPQNDVMAHPNVVAFISHGGLLGCTEAVYHGVPILGLPVFWDQVKNIEDGVRNGFALKLNLNDLTEESFTKTLNEILNNPSYRINAKQRSRIMRDRPVKQMDEAIFWIEYVARHKGALHLQSEAIHLRWYQIYYVDIILFISAILASLITLLNIFKNLLFRSTANKIKTN</sequence>
<dbReference type="EC" id="2.4.1.17" evidence="5"/>
<comment type="subcellular location">
    <subcellularLocation>
        <location evidence="5">Membrane</location>
        <topology evidence="5">Single-pass membrane protein</topology>
    </subcellularLocation>
</comment>
<evidence type="ECO:0000313" key="7">
    <source>
        <dbReference type="Proteomes" id="UP001153712"/>
    </source>
</evidence>
<evidence type="ECO:0000256" key="4">
    <source>
        <dbReference type="RuleBase" id="RU003718"/>
    </source>
</evidence>
<keyword evidence="5" id="KW-0812">Transmembrane</keyword>
<dbReference type="CDD" id="cd03784">
    <property type="entry name" value="GT1_Gtf-like"/>
    <property type="match status" value="1"/>
</dbReference>
<dbReference type="Pfam" id="PF00201">
    <property type="entry name" value="UDPGT"/>
    <property type="match status" value="1"/>
</dbReference>
<dbReference type="InterPro" id="IPR002213">
    <property type="entry name" value="UDP_glucos_trans"/>
</dbReference>
<keyword evidence="5" id="KW-1133">Transmembrane helix</keyword>
<comment type="catalytic activity">
    <reaction evidence="5">
        <text>glucuronate acceptor + UDP-alpha-D-glucuronate = acceptor beta-D-glucuronoside + UDP + H(+)</text>
        <dbReference type="Rhea" id="RHEA:21032"/>
        <dbReference type="ChEBI" id="CHEBI:15378"/>
        <dbReference type="ChEBI" id="CHEBI:58052"/>
        <dbReference type="ChEBI" id="CHEBI:58223"/>
        <dbReference type="ChEBI" id="CHEBI:132367"/>
        <dbReference type="ChEBI" id="CHEBI:132368"/>
        <dbReference type="EC" id="2.4.1.17"/>
    </reaction>
</comment>
<dbReference type="SUPFAM" id="SSF53756">
    <property type="entry name" value="UDP-Glycosyltransferase/glycogen phosphorylase"/>
    <property type="match status" value="1"/>
</dbReference>
<name>A0A9N9TFX9_PHYSR</name>
<dbReference type="PANTHER" id="PTHR48043">
    <property type="entry name" value="EG:EG0003.4 PROTEIN-RELATED"/>
    <property type="match status" value="1"/>
</dbReference>
<gene>
    <name evidence="6" type="ORF">PHYEVI_LOCUS530</name>
</gene>
<accession>A0A9N9TFX9</accession>
<proteinExistence type="inferred from homology"/>
<evidence type="ECO:0000256" key="3">
    <source>
        <dbReference type="ARBA" id="ARBA00022679"/>
    </source>
</evidence>
<evidence type="ECO:0000313" key="6">
    <source>
        <dbReference type="EMBL" id="CAG9854065.1"/>
    </source>
</evidence>
<dbReference type="AlphaFoldDB" id="A0A9N9TFX9"/>
<dbReference type="Gene3D" id="3.40.50.2000">
    <property type="entry name" value="Glycogen Phosphorylase B"/>
    <property type="match status" value="1"/>
</dbReference>
<dbReference type="FunFam" id="3.40.50.2000:FF:000050">
    <property type="entry name" value="UDP-glucuronosyltransferase"/>
    <property type="match status" value="1"/>
</dbReference>
<dbReference type="PANTHER" id="PTHR48043:SF159">
    <property type="entry name" value="EG:EG0003.4 PROTEIN-RELATED"/>
    <property type="match status" value="1"/>
</dbReference>
<keyword evidence="3 4" id="KW-0808">Transferase</keyword>
<feature type="transmembrane region" description="Helical" evidence="5">
    <location>
        <begin position="470"/>
        <end position="493"/>
    </location>
</feature>
<evidence type="ECO:0000256" key="1">
    <source>
        <dbReference type="ARBA" id="ARBA00009995"/>
    </source>
</evidence>
<dbReference type="GO" id="GO:0016020">
    <property type="term" value="C:membrane"/>
    <property type="evidence" value="ECO:0007669"/>
    <property type="project" value="UniProtKB-SubCell"/>
</dbReference>
<protein>
    <recommendedName>
        <fullName evidence="5">UDP-glucuronosyltransferase</fullName>
        <ecNumber evidence="5">2.4.1.17</ecNumber>
    </recommendedName>
</protein>
<dbReference type="GO" id="GO:0015020">
    <property type="term" value="F:glucuronosyltransferase activity"/>
    <property type="evidence" value="ECO:0007669"/>
    <property type="project" value="UniProtKB-EC"/>
</dbReference>
<dbReference type="EMBL" id="OU900094">
    <property type="protein sequence ID" value="CAG9854065.1"/>
    <property type="molecule type" value="Genomic_DNA"/>
</dbReference>
<dbReference type="Proteomes" id="UP001153712">
    <property type="component" value="Chromosome 1"/>
</dbReference>